<dbReference type="Proteomes" id="UP000019681">
    <property type="component" value="Unassembled WGS sequence"/>
</dbReference>
<dbReference type="PANTHER" id="PTHR43065:SF10">
    <property type="entry name" value="PEROXIDE STRESS-ACTIVATED HISTIDINE KINASE MAK3"/>
    <property type="match status" value="1"/>
</dbReference>
<organism evidence="10 11">
    <name type="scientific">Fervidicella metallireducens AeB</name>
    <dbReference type="NCBI Taxonomy" id="1403537"/>
    <lineage>
        <taxon>Bacteria</taxon>
        <taxon>Bacillati</taxon>
        <taxon>Bacillota</taxon>
        <taxon>Clostridia</taxon>
        <taxon>Eubacteriales</taxon>
        <taxon>Clostridiaceae</taxon>
        <taxon>Fervidicella</taxon>
    </lineage>
</organism>
<dbReference type="GO" id="GO:0005524">
    <property type="term" value="F:ATP binding"/>
    <property type="evidence" value="ECO:0007669"/>
    <property type="project" value="UniProtKB-KW"/>
</dbReference>
<keyword evidence="8" id="KW-0902">Two-component regulatory system</keyword>
<dbReference type="GO" id="GO:0000160">
    <property type="term" value="P:phosphorelay signal transduction system"/>
    <property type="evidence" value="ECO:0007669"/>
    <property type="project" value="UniProtKB-KW"/>
</dbReference>
<evidence type="ECO:0000313" key="11">
    <source>
        <dbReference type="Proteomes" id="UP000019681"/>
    </source>
</evidence>
<evidence type="ECO:0000259" key="9">
    <source>
        <dbReference type="PROSITE" id="PS50109"/>
    </source>
</evidence>
<dbReference type="PANTHER" id="PTHR43065">
    <property type="entry name" value="SENSOR HISTIDINE KINASE"/>
    <property type="match status" value="1"/>
</dbReference>
<keyword evidence="11" id="KW-1185">Reference proteome</keyword>
<comment type="catalytic activity">
    <reaction evidence="1">
        <text>ATP + protein L-histidine = ADP + protein N-phospho-L-histidine.</text>
        <dbReference type="EC" id="2.7.13.3"/>
    </reaction>
</comment>
<feature type="domain" description="Histidine kinase" evidence="9">
    <location>
        <begin position="1"/>
        <end position="106"/>
    </location>
</feature>
<keyword evidence="6 10" id="KW-0418">Kinase</keyword>
<dbReference type="PROSITE" id="PS50109">
    <property type="entry name" value="HIS_KIN"/>
    <property type="match status" value="1"/>
</dbReference>
<dbReference type="EC" id="2.7.13.3" evidence="2"/>
<keyword evidence="5" id="KW-0547">Nucleotide-binding</keyword>
<proteinExistence type="predicted"/>
<evidence type="ECO:0000256" key="8">
    <source>
        <dbReference type="ARBA" id="ARBA00023012"/>
    </source>
</evidence>
<dbReference type="InterPro" id="IPR005467">
    <property type="entry name" value="His_kinase_dom"/>
</dbReference>
<dbReference type="AlphaFoldDB" id="A0A017RVM9"/>
<dbReference type="GO" id="GO:0004673">
    <property type="term" value="F:protein histidine kinase activity"/>
    <property type="evidence" value="ECO:0007669"/>
    <property type="project" value="UniProtKB-EC"/>
</dbReference>
<evidence type="ECO:0000256" key="4">
    <source>
        <dbReference type="ARBA" id="ARBA00022679"/>
    </source>
</evidence>
<evidence type="ECO:0000256" key="7">
    <source>
        <dbReference type="ARBA" id="ARBA00022840"/>
    </source>
</evidence>
<dbReference type="RefSeq" id="WP_035379632.1">
    <property type="nucleotide sequence ID" value="NZ_AZQP01000020.1"/>
</dbReference>
<evidence type="ECO:0000256" key="6">
    <source>
        <dbReference type="ARBA" id="ARBA00022777"/>
    </source>
</evidence>
<accession>A0A017RVM9</accession>
<evidence type="ECO:0000256" key="3">
    <source>
        <dbReference type="ARBA" id="ARBA00022553"/>
    </source>
</evidence>
<gene>
    <name evidence="10" type="ORF">Q428_07680</name>
</gene>
<dbReference type="PRINTS" id="PR00344">
    <property type="entry name" value="BCTRLSENSOR"/>
</dbReference>
<dbReference type="STRING" id="1403537.Q428_07680"/>
<sequence>MRELSLHIMDIAENSVTAGADLIEITIEENRNEDYLLILVKDNGSGIDEEMLKDITDPFVTTRKTRRVGLGLSLFEAACVRCDGYLKVESKKHYGTKITAFMKYNHIDRAPLGKVEETILSLLLYDRIDLIYRHIINEKEFIFETKEIKKIVGEDINSPEILQWIKEYISQNINALET</sequence>
<evidence type="ECO:0000256" key="1">
    <source>
        <dbReference type="ARBA" id="ARBA00000085"/>
    </source>
</evidence>
<dbReference type="Pfam" id="PF02518">
    <property type="entry name" value="HATPase_c"/>
    <property type="match status" value="1"/>
</dbReference>
<keyword evidence="4" id="KW-0808">Transferase</keyword>
<protein>
    <recommendedName>
        <fullName evidence="2">histidine kinase</fullName>
        <ecNumber evidence="2">2.7.13.3</ecNumber>
    </recommendedName>
</protein>
<reference evidence="10 11" key="1">
    <citation type="journal article" date="2014" name="Genome Announc.">
        <title>Draft Genome Sequence of Fervidicella metallireducens Strain AeBT, an Iron-Reducing Thermoanaerobe from the Great Artesian Basin.</title>
        <authorList>
            <person name="Patel B.K."/>
        </authorList>
    </citation>
    <scope>NUCLEOTIDE SEQUENCE [LARGE SCALE GENOMIC DNA]</scope>
    <source>
        <strain evidence="10 11">AeB</strain>
    </source>
</reference>
<dbReference type="InterPro" id="IPR036890">
    <property type="entry name" value="HATPase_C_sf"/>
</dbReference>
<keyword evidence="7" id="KW-0067">ATP-binding</keyword>
<dbReference type="EMBL" id="AZQP01000020">
    <property type="protein sequence ID" value="EYE88454.1"/>
    <property type="molecule type" value="Genomic_DNA"/>
</dbReference>
<keyword evidence="3" id="KW-0597">Phosphoprotein</keyword>
<evidence type="ECO:0000313" key="10">
    <source>
        <dbReference type="EMBL" id="EYE88454.1"/>
    </source>
</evidence>
<dbReference type="SMART" id="SM00387">
    <property type="entry name" value="HATPase_c"/>
    <property type="match status" value="1"/>
</dbReference>
<dbReference type="Gene3D" id="3.30.565.10">
    <property type="entry name" value="Histidine kinase-like ATPase, C-terminal domain"/>
    <property type="match status" value="1"/>
</dbReference>
<comment type="caution">
    <text evidence="10">The sequence shown here is derived from an EMBL/GenBank/DDBJ whole genome shotgun (WGS) entry which is preliminary data.</text>
</comment>
<evidence type="ECO:0000256" key="2">
    <source>
        <dbReference type="ARBA" id="ARBA00012438"/>
    </source>
</evidence>
<dbReference type="SUPFAM" id="SSF55874">
    <property type="entry name" value="ATPase domain of HSP90 chaperone/DNA topoisomerase II/histidine kinase"/>
    <property type="match status" value="1"/>
</dbReference>
<dbReference type="InterPro" id="IPR004358">
    <property type="entry name" value="Sig_transdc_His_kin-like_C"/>
</dbReference>
<dbReference type="InterPro" id="IPR003594">
    <property type="entry name" value="HATPase_dom"/>
</dbReference>
<dbReference type="OrthoDB" id="9797586at2"/>
<name>A0A017RVM9_9CLOT</name>
<evidence type="ECO:0000256" key="5">
    <source>
        <dbReference type="ARBA" id="ARBA00022741"/>
    </source>
</evidence>